<dbReference type="PROSITE" id="PS50007">
    <property type="entry name" value="PIPLC_X_DOMAIN"/>
    <property type="match status" value="1"/>
</dbReference>
<protein>
    <submittedName>
        <fullName evidence="2">PI-PLC X domain-containing protein 3</fullName>
    </submittedName>
</protein>
<dbReference type="CDD" id="cd08616">
    <property type="entry name" value="PI-PLCXD1c"/>
    <property type="match status" value="1"/>
</dbReference>
<dbReference type="STRING" id="6573.A0A210Q1G6"/>
<organism evidence="2 3">
    <name type="scientific">Mizuhopecten yessoensis</name>
    <name type="common">Japanese scallop</name>
    <name type="synonym">Patinopecten yessoensis</name>
    <dbReference type="NCBI Taxonomy" id="6573"/>
    <lineage>
        <taxon>Eukaryota</taxon>
        <taxon>Metazoa</taxon>
        <taxon>Spiralia</taxon>
        <taxon>Lophotrochozoa</taxon>
        <taxon>Mollusca</taxon>
        <taxon>Bivalvia</taxon>
        <taxon>Autobranchia</taxon>
        <taxon>Pteriomorphia</taxon>
        <taxon>Pectinida</taxon>
        <taxon>Pectinoidea</taxon>
        <taxon>Pectinidae</taxon>
        <taxon>Mizuhopecten</taxon>
    </lineage>
</organism>
<gene>
    <name evidence="2" type="ORF">KP79_PYT11075</name>
</gene>
<dbReference type="SMART" id="SM00148">
    <property type="entry name" value="PLCXc"/>
    <property type="match status" value="1"/>
</dbReference>
<dbReference type="InterPro" id="IPR051057">
    <property type="entry name" value="PI-PLC_domain"/>
</dbReference>
<dbReference type="GO" id="GO:0008081">
    <property type="term" value="F:phosphoric diester hydrolase activity"/>
    <property type="evidence" value="ECO:0007669"/>
    <property type="project" value="InterPro"/>
</dbReference>
<reference evidence="2 3" key="1">
    <citation type="journal article" date="2017" name="Nat. Ecol. Evol.">
        <title>Scallop genome provides insights into evolution of bilaterian karyotype and development.</title>
        <authorList>
            <person name="Wang S."/>
            <person name="Zhang J."/>
            <person name="Jiao W."/>
            <person name="Li J."/>
            <person name="Xun X."/>
            <person name="Sun Y."/>
            <person name="Guo X."/>
            <person name="Huan P."/>
            <person name="Dong B."/>
            <person name="Zhang L."/>
            <person name="Hu X."/>
            <person name="Sun X."/>
            <person name="Wang J."/>
            <person name="Zhao C."/>
            <person name="Wang Y."/>
            <person name="Wang D."/>
            <person name="Huang X."/>
            <person name="Wang R."/>
            <person name="Lv J."/>
            <person name="Li Y."/>
            <person name="Zhang Z."/>
            <person name="Liu B."/>
            <person name="Lu W."/>
            <person name="Hui Y."/>
            <person name="Liang J."/>
            <person name="Zhou Z."/>
            <person name="Hou R."/>
            <person name="Li X."/>
            <person name="Liu Y."/>
            <person name="Li H."/>
            <person name="Ning X."/>
            <person name="Lin Y."/>
            <person name="Zhao L."/>
            <person name="Xing Q."/>
            <person name="Dou J."/>
            <person name="Li Y."/>
            <person name="Mao J."/>
            <person name="Guo H."/>
            <person name="Dou H."/>
            <person name="Li T."/>
            <person name="Mu C."/>
            <person name="Jiang W."/>
            <person name="Fu Q."/>
            <person name="Fu X."/>
            <person name="Miao Y."/>
            <person name="Liu J."/>
            <person name="Yu Q."/>
            <person name="Li R."/>
            <person name="Liao H."/>
            <person name="Li X."/>
            <person name="Kong Y."/>
            <person name="Jiang Z."/>
            <person name="Chourrout D."/>
            <person name="Li R."/>
            <person name="Bao Z."/>
        </authorList>
    </citation>
    <scope>NUCLEOTIDE SEQUENCE [LARGE SCALE GENOMIC DNA]</scope>
    <source>
        <strain evidence="2 3">PY_sf001</strain>
    </source>
</reference>
<dbReference type="PANTHER" id="PTHR13593:SF113">
    <property type="entry name" value="SI:DKEY-266F7.9"/>
    <property type="match status" value="1"/>
</dbReference>
<dbReference type="AlphaFoldDB" id="A0A210Q1G6"/>
<accession>A0A210Q1G6</accession>
<evidence type="ECO:0000313" key="3">
    <source>
        <dbReference type="Proteomes" id="UP000242188"/>
    </source>
</evidence>
<evidence type="ECO:0000313" key="2">
    <source>
        <dbReference type="EMBL" id="OWF42509.1"/>
    </source>
</evidence>
<dbReference type="GO" id="GO:0006629">
    <property type="term" value="P:lipid metabolic process"/>
    <property type="evidence" value="ECO:0007669"/>
    <property type="project" value="InterPro"/>
</dbReference>
<dbReference type="PANTHER" id="PTHR13593">
    <property type="match status" value="1"/>
</dbReference>
<comment type="caution">
    <text evidence="2">The sequence shown here is derived from an EMBL/GenBank/DDBJ whole genome shotgun (WGS) entry which is preliminary data.</text>
</comment>
<dbReference type="InterPro" id="IPR000909">
    <property type="entry name" value="PLipase_C_PInositol-sp_X_dom"/>
</dbReference>
<dbReference type="Gene3D" id="3.20.20.190">
    <property type="entry name" value="Phosphatidylinositol (PI) phosphodiesterase"/>
    <property type="match status" value="1"/>
</dbReference>
<dbReference type="InterPro" id="IPR017946">
    <property type="entry name" value="PLC-like_Pdiesterase_TIM-brl"/>
</dbReference>
<dbReference type="Proteomes" id="UP000242188">
    <property type="component" value="Unassembled WGS sequence"/>
</dbReference>
<dbReference type="InterPro" id="IPR042158">
    <property type="entry name" value="PLCXD1/2/3"/>
</dbReference>
<dbReference type="OrthoDB" id="1046782at2759"/>
<name>A0A210Q1G6_MIZYE</name>
<sequence>MSVHPLSESTRYQRWMGDLPVPLTQVPLSCLAIPGSHDSGAYGLDKSAGVSVDASKSVKLLGSLCCGAGLSVVSRWSVTQDLTLGQQLQAGIRYFDLRVCIKPGTADAHFLHGLYGSNILTALSEVNEFLSKNIKEFLILDFNHFYNMDAICHKQLLTGLKHLFGASLIPVDVSMSPWQMTLENIWKTQMRVLIFYNDESSANMKEFWPNFSIPSPWPNTDDPRVLVEFLEKNYTGKNRNNNGDFYVWQGVLTPGAKVIMANLWGSLRDSLVPRASRAFLEWVAGKEPSPQGINICLGDFVHLHDFIPSVLRLNDNIQP</sequence>
<dbReference type="SUPFAM" id="SSF51695">
    <property type="entry name" value="PLC-like phosphodiesterases"/>
    <property type="match status" value="1"/>
</dbReference>
<evidence type="ECO:0000259" key="1">
    <source>
        <dbReference type="SMART" id="SM00148"/>
    </source>
</evidence>
<feature type="domain" description="Phosphatidylinositol-specific phospholipase C X" evidence="1">
    <location>
        <begin position="24"/>
        <end position="197"/>
    </location>
</feature>
<keyword evidence="3" id="KW-1185">Reference proteome</keyword>
<dbReference type="EMBL" id="NEDP02005265">
    <property type="protein sequence ID" value="OWF42509.1"/>
    <property type="molecule type" value="Genomic_DNA"/>
</dbReference>
<proteinExistence type="predicted"/>